<reference evidence="1 2" key="1">
    <citation type="submission" date="2024-04" db="EMBL/GenBank/DDBJ databases">
        <authorList>
            <person name="Fracassetti M."/>
        </authorList>
    </citation>
    <scope>NUCLEOTIDE SEQUENCE [LARGE SCALE GENOMIC DNA]</scope>
</reference>
<organism evidence="1 2">
    <name type="scientific">Linum trigynum</name>
    <dbReference type="NCBI Taxonomy" id="586398"/>
    <lineage>
        <taxon>Eukaryota</taxon>
        <taxon>Viridiplantae</taxon>
        <taxon>Streptophyta</taxon>
        <taxon>Embryophyta</taxon>
        <taxon>Tracheophyta</taxon>
        <taxon>Spermatophyta</taxon>
        <taxon>Magnoliopsida</taxon>
        <taxon>eudicotyledons</taxon>
        <taxon>Gunneridae</taxon>
        <taxon>Pentapetalae</taxon>
        <taxon>rosids</taxon>
        <taxon>fabids</taxon>
        <taxon>Malpighiales</taxon>
        <taxon>Linaceae</taxon>
        <taxon>Linum</taxon>
    </lineage>
</organism>
<name>A0AAV2E5M2_9ROSI</name>
<dbReference type="Proteomes" id="UP001497516">
    <property type="component" value="Chromosome 4"/>
</dbReference>
<dbReference type="EMBL" id="OZ034817">
    <property type="protein sequence ID" value="CAL1380825.1"/>
    <property type="molecule type" value="Genomic_DNA"/>
</dbReference>
<gene>
    <name evidence="1" type="ORF">LTRI10_LOCUS22243</name>
</gene>
<evidence type="ECO:0000313" key="1">
    <source>
        <dbReference type="EMBL" id="CAL1380825.1"/>
    </source>
</evidence>
<dbReference type="AlphaFoldDB" id="A0AAV2E5M2"/>
<sequence length="83" mass="9903">MERFNIGYKCIDTTDPNLPLGCFYANVDIKRRKKNSKWWKSKKSMIDYLEKILLVTAMLPLFNKKKGATTRLWWMKKEANVDE</sequence>
<proteinExistence type="predicted"/>
<evidence type="ECO:0000313" key="2">
    <source>
        <dbReference type="Proteomes" id="UP001497516"/>
    </source>
</evidence>
<keyword evidence="2" id="KW-1185">Reference proteome</keyword>
<accession>A0AAV2E5M2</accession>
<protein>
    <submittedName>
        <fullName evidence="1">Uncharacterized protein</fullName>
    </submittedName>
</protein>